<gene>
    <name evidence="3" type="ORF">COLO4_18032</name>
</gene>
<organism evidence="3 4">
    <name type="scientific">Corchorus olitorius</name>
    <dbReference type="NCBI Taxonomy" id="93759"/>
    <lineage>
        <taxon>Eukaryota</taxon>
        <taxon>Viridiplantae</taxon>
        <taxon>Streptophyta</taxon>
        <taxon>Embryophyta</taxon>
        <taxon>Tracheophyta</taxon>
        <taxon>Spermatophyta</taxon>
        <taxon>Magnoliopsida</taxon>
        <taxon>eudicotyledons</taxon>
        <taxon>Gunneridae</taxon>
        <taxon>Pentapetalae</taxon>
        <taxon>rosids</taxon>
        <taxon>malvids</taxon>
        <taxon>Malvales</taxon>
        <taxon>Malvaceae</taxon>
        <taxon>Grewioideae</taxon>
        <taxon>Apeibeae</taxon>
        <taxon>Corchorus</taxon>
    </lineage>
</organism>
<dbReference type="PANTHER" id="PTHR31625">
    <property type="match status" value="1"/>
</dbReference>
<dbReference type="InterPro" id="IPR051504">
    <property type="entry name" value="Plant_metabolite_acyltrans"/>
</dbReference>
<reference evidence="4" key="1">
    <citation type="submission" date="2013-09" db="EMBL/GenBank/DDBJ databases">
        <title>Corchorus olitorius genome sequencing.</title>
        <authorList>
            <person name="Alam M."/>
            <person name="Haque M.S."/>
            <person name="Islam M.S."/>
            <person name="Emdad E.M."/>
            <person name="Islam M.M."/>
            <person name="Ahmed B."/>
            <person name="Halim A."/>
            <person name="Hossen Q.M.M."/>
            <person name="Hossain M.Z."/>
            <person name="Ahmed R."/>
            <person name="Khan M.M."/>
            <person name="Islam R."/>
            <person name="Rashid M.M."/>
            <person name="Khan S.A."/>
            <person name="Rahman M.S."/>
            <person name="Alam M."/>
            <person name="Yahiya A.S."/>
            <person name="Khan M.S."/>
            <person name="Azam M.S."/>
            <person name="Haque T."/>
            <person name="Lashkar M.Z.H."/>
            <person name="Akhand A.I."/>
            <person name="Morshed G."/>
            <person name="Roy S."/>
            <person name="Uddin K.S."/>
            <person name="Rabeya T."/>
            <person name="Hossain A.S."/>
            <person name="Chowdhury A."/>
            <person name="Snigdha A.R."/>
            <person name="Mortoza M.S."/>
            <person name="Matin S.A."/>
            <person name="Hoque S.M.E."/>
            <person name="Islam M.K."/>
            <person name="Roy D.K."/>
            <person name="Haider R."/>
            <person name="Moosa M.M."/>
            <person name="Elias S.M."/>
            <person name="Hasan A.M."/>
            <person name="Jahan S."/>
            <person name="Shafiuddin M."/>
            <person name="Mahmood N."/>
            <person name="Shommy N.S."/>
        </authorList>
    </citation>
    <scope>NUCLEOTIDE SEQUENCE [LARGE SCALE GENOMIC DNA]</scope>
    <source>
        <strain evidence="4">cv. O-4</strain>
    </source>
</reference>
<protein>
    <submittedName>
        <fullName evidence="3">Transferase</fullName>
    </submittedName>
</protein>
<name>A0A1R3JAU1_9ROSI</name>
<dbReference type="InterPro" id="IPR023213">
    <property type="entry name" value="CAT-like_dom_sf"/>
</dbReference>
<dbReference type="STRING" id="93759.A0A1R3JAU1"/>
<dbReference type="AlphaFoldDB" id="A0A1R3JAU1"/>
<dbReference type="Proteomes" id="UP000187203">
    <property type="component" value="Unassembled WGS sequence"/>
</dbReference>
<keyword evidence="1 3" id="KW-0808">Transferase</keyword>
<evidence type="ECO:0000256" key="2">
    <source>
        <dbReference type="ARBA" id="ARBA00023315"/>
    </source>
</evidence>
<comment type="caution">
    <text evidence="3">The sequence shown here is derived from an EMBL/GenBank/DDBJ whole genome shotgun (WGS) entry which is preliminary data.</text>
</comment>
<evidence type="ECO:0000313" key="3">
    <source>
        <dbReference type="EMBL" id="OMO91907.1"/>
    </source>
</evidence>
<dbReference type="EMBL" id="AWUE01016408">
    <property type="protein sequence ID" value="OMO91907.1"/>
    <property type="molecule type" value="Genomic_DNA"/>
</dbReference>
<keyword evidence="2" id="KW-0012">Acyltransferase</keyword>
<dbReference type="GO" id="GO:0016747">
    <property type="term" value="F:acyltransferase activity, transferring groups other than amino-acyl groups"/>
    <property type="evidence" value="ECO:0007669"/>
    <property type="project" value="UniProtKB-ARBA"/>
</dbReference>
<proteinExistence type="predicted"/>
<accession>A0A1R3JAU1</accession>
<dbReference type="Pfam" id="PF02458">
    <property type="entry name" value="Transferase"/>
    <property type="match status" value="1"/>
</dbReference>
<keyword evidence="4" id="KW-1185">Reference proteome</keyword>
<dbReference type="OrthoDB" id="1862401at2759"/>
<sequence length="474" mass="52972">MANPNSVNILEETRVAPSSNSPKSAKEFSLELTFFDICWFKFPPVECVYFYELSESDSIPSTFNSEILPRLKQSLSLALVHYLPLAGNLTWPSDSPKPIILYTPNDSVSLTIAESSVKNFDILSGNDMYQANLLHPLVPELKMIADDIAAILSLQITLFPHQGFSIGMTASHGLVDGKVATMFFKSWAYLFRHGDEAANMSLPPELTPDYDRSSIKDPTRLDFLYLNDWMTVTASDSPNERNLKPWQRISVRSVPDEMVRATFGFSKQDVQKLREKVLLKENSDGTKPQPHLSTFVVSLAHTITCMIRAKEADPDRPIYIVLAADCRARLDPPLPLTYFGNCVISFKSYSRATNFMDEENGFAFAIQMLNDLVEVLRKDILDGAEEKVRAFFAPKEPGFQLISVAGSPQLKFYESDFGLGKLKKVEIVSVDRTGAVAMTESRDGSGGIEVSLTLKKHEMEHFTSLFSQGFTSNV</sequence>
<evidence type="ECO:0000256" key="1">
    <source>
        <dbReference type="ARBA" id="ARBA00022679"/>
    </source>
</evidence>
<evidence type="ECO:0000313" key="4">
    <source>
        <dbReference type="Proteomes" id="UP000187203"/>
    </source>
</evidence>
<dbReference type="Gene3D" id="3.30.559.10">
    <property type="entry name" value="Chloramphenicol acetyltransferase-like domain"/>
    <property type="match status" value="2"/>
</dbReference>